<keyword evidence="3" id="KW-1185">Reference proteome</keyword>
<organism evidence="2 3">
    <name type="scientific">Candidatus Macondimonas diazotrophica</name>
    <dbReference type="NCBI Taxonomy" id="2305248"/>
    <lineage>
        <taxon>Bacteria</taxon>
        <taxon>Pseudomonadati</taxon>
        <taxon>Pseudomonadota</taxon>
        <taxon>Gammaproteobacteria</taxon>
        <taxon>Chromatiales</taxon>
        <taxon>Ectothiorhodospiraceae</taxon>
        <taxon>Candidatus Macondimonas</taxon>
    </lineage>
</organism>
<dbReference type="Pfam" id="PF00578">
    <property type="entry name" value="AhpC-TSA"/>
    <property type="match status" value="1"/>
</dbReference>
<dbReference type="CDD" id="cd02970">
    <property type="entry name" value="PRX_like2"/>
    <property type="match status" value="1"/>
</dbReference>
<evidence type="ECO:0000313" key="3">
    <source>
        <dbReference type="Proteomes" id="UP000297890"/>
    </source>
</evidence>
<dbReference type="SUPFAM" id="SSF52833">
    <property type="entry name" value="Thioredoxin-like"/>
    <property type="match status" value="1"/>
</dbReference>
<feature type="domain" description="Thioredoxin" evidence="1">
    <location>
        <begin position="1"/>
        <end position="155"/>
    </location>
</feature>
<dbReference type="InterPro" id="IPR000866">
    <property type="entry name" value="AhpC/TSA"/>
</dbReference>
<dbReference type="InterPro" id="IPR036249">
    <property type="entry name" value="Thioredoxin-like_sf"/>
</dbReference>
<dbReference type="Proteomes" id="UP000297890">
    <property type="component" value="Unassembled WGS sequence"/>
</dbReference>
<sequence length="159" mass="16790">AGFKGKPLVLVFNRYVGCPVCQMTTVELTRAAPEFERAGVALAIVFQSSPERLAAFAQRQGQGAALLGDPEGRSYAAYGVEASLAGYLAPGNLPVLFRAVRQGYGHGAFEGRETQQPAAFVIDGNGQIRQAHYGRNITDLPDPNVLLSEARALGASQAA</sequence>
<accession>A0A4Z0FBA5</accession>
<dbReference type="AlphaFoldDB" id="A0A4Z0FBA5"/>
<dbReference type="InterPro" id="IPR013766">
    <property type="entry name" value="Thioredoxin_domain"/>
</dbReference>
<dbReference type="EMBL" id="SRIO01000005">
    <property type="protein sequence ID" value="TFZ82986.1"/>
    <property type="molecule type" value="Genomic_DNA"/>
</dbReference>
<proteinExistence type="predicted"/>
<dbReference type="OrthoDB" id="9809746at2"/>
<name>A0A4Z0FBA5_9GAMM</name>
<reference evidence="2 3" key="1">
    <citation type="journal article" date="2019" name="ISME J.">
        <title>Candidatus Macondimonas diazotrophica, a novel gammaproteobacterial genus dominating crude-oil-contaminated coastal sediments.</title>
        <authorList>
            <person name="Karthikeyan S."/>
            <person name="Konstantinidis K."/>
        </authorList>
    </citation>
    <scope>NUCLEOTIDE SEQUENCE [LARGE SCALE GENOMIC DNA]</scope>
    <source>
        <strain evidence="2 3">KTK01</strain>
    </source>
</reference>
<gene>
    <name evidence="2" type="ORF">E4680_04900</name>
</gene>
<dbReference type="GO" id="GO:0016209">
    <property type="term" value="F:antioxidant activity"/>
    <property type="evidence" value="ECO:0007669"/>
    <property type="project" value="InterPro"/>
</dbReference>
<dbReference type="RefSeq" id="WP_135281286.1">
    <property type="nucleotide sequence ID" value="NZ_SRIO01000005.1"/>
</dbReference>
<dbReference type="PROSITE" id="PS51352">
    <property type="entry name" value="THIOREDOXIN_2"/>
    <property type="match status" value="1"/>
</dbReference>
<dbReference type="Gene3D" id="3.40.30.10">
    <property type="entry name" value="Glutaredoxin"/>
    <property type="match status" value="1"/>
</dbReference>
<dbReference type="GO" id="GO:0016491">
    <property type="term" value="F:oxidoreductase activity"/>
    <property type="evidence" value="ECO:0007669"/>
    <property type="project" value="InterPro"/>
</dbReference>
<evidence type="ECO:0000259" key="1">
    <source>
        <dbReference type="PROSITE" id="PS51352"/>
    </source>
</evidence>
<protein>
    <submittedName>
        <fullName evidence="2">AhpC/TSA family protein</fullName>
    </submittedName>
</protein>
<evidence type="ECO:0000313" key="2">
    <source>
        <dbReference type="EMBL" id="TFZ82986.1"/>
    </source>
</evidence>
<comment type="caution">
    <text evidence="2">The sequence shown here is derived from an EMBL/GenBank/DDBJ whole genome shotgun (WGS) entry which is preliminary data.</text>
</comment>
<feature type="non-terminal residue" evidence="2">
    <location>
        <position position="1"/>
    </location>
</feature>